<dbReference type="PANTHER" id="PTHR31672:SF13">
    <property type="entry name" value="F-BOX PROTEIN CPR30-LIKE"/>
    <property type="match status" value="1"/>
</dbReference>
<accession>A0AAW2D322</accession>
<feature type="compositionally biased region" description="Basic residues" evidence="1">
    <location>
        <begin position="262"/>
        <end position="271"/>
    </location>
</feature>
<evidence type="ECO:0000259" key="3">
    <source>
        <dbReference type="Pfam" id="PF07734"/>
    </source>
</evidence>
<keyword evidence="2" id="KW-1133">Transmembrane helix</keyword>
<sequence length="285" mass="31820">MLILIKQYACSVYMQEITGVGRVAELHRMDVFACINGIICVGGYFYSGFSGFFLWNPAISESKAVLYPKLPKSPVNLAIKPSPANPIARYAFGHDHNSNDYKVLRMVNYKGASERNKQSRNLVHVYSLSTDSWRQITNTPIDHSNIIIPDFLKFAYLNGVHHWYGSIFVTDDGRNQKFTKQAWTTSLNCSSSRFLHQSAPQALSHSFSESALRLPQQSTAQCSPAVHFRNNNSKHLAATANTNPEPIRLDRKANTNPEPVRSKRSNRRARARGLGAARPGLALAA</sequence>
<keyword evidence="2" id="KW-0472">Membrane</keyword>
<evidence type="ECO:0000313" key="4">
    <source>
        <dbReference type="EMBL" id="KAL0004014.1"/>
    </source>
</evidence>
<dbReference type="NCBIfam" id="TIGR01640">
    <property type="entry name" value="F_box_assoc_1"/>
    <property type="match status" value="1"/>
</dbReference>
<evidence type="ECO:0000313" key="5">
    <source>
        <dbReference type="Proteomes" id="UP001459277"/>
    </source>
</evidence>
<name>A0AAW2D322_9ROSI</name>
<feature type="domain" description="F-box associated beta-propeller type 1" evidence="3">
    <location>
        <begin position="25"/>
        <end position="166"/>
    </location>
</feature>
<dbReference type="Proteomes" id="UP001459277">
    <property type="component" value="Unassembled WGS sequence"/>
</dbReference>
<comment type="caution">
    <text evidence="4">The sequence shown here is derived from an EMBL/GenBank/DDBJ whole genome shotgun (WGS) entry which is preliminary data.</text>
</comment>
<dbReference type="AlphaFoldDB" id="A0AAW2D322"/>
<dbReference type="PANTHER" id="PTHR31672">
    <property type="entry name" value="BNACNNG10540D PROTEIN"/>
    <property type="match status" value="1"/>
</dbReference>
<protein>
    <recommendedName>
        <fullName evidence="3">F-box associated beta-propeller type 1 domain-containing protein</fullName>
    </recommendedName>
</protein>
<keyword evidence="2" id="KW-0812">Transmembrane</keyword>
<dbReference type="InterPro" id="IPR006527">
    <property type="entry name" value="F-box-assoc_dom_typ1"/>
</dbReference>
<reference evidence="4 5" key="1">
    <citation type="submission" date="2024-01" db="EMBL/GenBank/DDBJ databases">
        <title>A telomere-to-telomere, gap-free genome of sweet tea (Lithocarpus litseifolius).</title>
        <authorList>
            <person name="Zhou J."/>
        </authorList>
    </citation>
    <scope>NUCLEOTIDE SEQUENCE [LARGE SCALE GENOMIC DNA]</scope>
    <source>
        <strain evidence="4">Zhou-2022a</strain>
        <tissue evidence="4">Leaf</tissue>
    </source>
</reference>
<dbReference type="EMBL" id="JAZDWU010000004">
    <property type="protein sequence ID" value="KAL0004014.1"/>
    <property type="molecule type" value="Genomic_DNA"/>
</dbReference>
<evidence type="ECO:0000256" key="2">
    <source>
        <dbReference type="SAM" id="Phobius"/>
    </source>
</evidence>
<feature type="compositionally biased region" description="Low complexity" evidence="1">
    <location>
        <begin position="272"/>
        <end position="285"/>
    </location>
</feature>
<dbReference type="InterPro" id="IPR050796">
    <property type="entry name" value="SCF_F-box_component"/>
</dbReference>
<evidence type="ECO:0000256" key="1">
    <source>
        <dbReference type="SAM" id="MobiDB-lite"/>
    </source>
</evidence>
<dbReference type="InterPro" id="IPR017451">
    <property type="entry name" value="F-box-assoc_interact_dom"/>
</dbReference>
<gene>
    <name evidence="4" type="ORF">SO802_011575</name>
</gene>
<feature type="transmembrane region" description="Helical" evidence="2">
    <location>
        <begin position="31"/>
        <end position="55"/>
    </location>
</feature>
<organism evidence="4 5">
    <name type="scientific">Lithocarpus litseifolius</name>
    <dbReference type="NCBI Taxonomy" id="425828"/>
    <lineage>
        <taxon>Eukaryota</taxon>
        <taxon>Viridiplantae</taxon>
        <taxon>Streptophyta</taxon>
        <taxon>Embryophyta</taxon>
        <taxon>Tracheophyta</taxon>
        <taxon>Spermatophyta</taxon>
        <taxon>Magnoliopsida</taxon>
        <taxon>eudicotyledons</taxon>
        <taxon>Gunneridae</taxon>
        <taxon>Pentapetalae</taxon>
        <taxon>rosids</taxon>
        <taxon>fabids</taxon>
        <taxon>Fagales</taxon>
        <taxon>Fagaceae</taxon>
        <taxon>Lithocarpus</taxon>
    </lineage>
</organism>
<dbReference type="Pfam" id="PF07734">
    <property type="entry name" value="FBA_1"/>
    <property type="match status" value="1"/>
</dbReference>
<keyword evidence="5" id="KW-1185">Reference proteome</keyword>
<proteinExistence type="predicted"/>
<feature type="region of interest" description="Disordered" evidence="1">
    <location>
        <begin position="237"/>
        <end position="285"/>
    </location>
</feature>